<dbReference type="InterPro" id="IPR018109">
    <property type="entry name" value="Folylpolyglutamate_synth_CS"/>
</dbReference>
<gene>
    <name evidence="6" type="ORF">GM51_13575</name>
</gene>
<feature type="domain" description="Mur ligase central" evidence="4">
    <location>
        <begin position="57"/>
        <end position="189"/>
    </location>
</feature>
<sequence>MFSKLRLATACKAGELSGRLSIKLGRGRGETLSGRVILALDPGAISKLSSGRDIVLVSGTNGKTTSTRNLANILRDFAGEGVSTSESGANMPAGIAALLAQLPRNRFAVVECDEMYLPDMYQKLSPKVIVLLNLSRDQLHRTGEVRKVSNLWHQAFTNDDVTFVVDRDDPFLEHAVSQAGHVIRVSFSGRRHPDAATCPNCAAILDWSTGDYACACGLGAKLPDVRADKRLDGPQRNTVLVIEAARLMGAEILADEATDLINKAPDRIHSFSAGGKVVPTHLAKNPESWRQALGDVVADQVVLSVNARGIDGRDTSWLWDIDYVKLRGKRVICTGERRLDVAYRLSVQGIQVSVASSFAQAVEEFTSEPIQAIVSYTAYQDLLATELGITAGKGGAQ</sequence>
<evidence type="ECO:0000313" key="6">
    <source>
        <dbReference type="EMBL" id="KGA16012.1"/>
    </source>
</evidence>
<keyword evidence="2" id="KW-0547">Nucleotide-binding</keyword>
<dbReference type="Pfam" id="PF08353">
    <property type="entry name" value="MurT_C"/>
    <property type="match status" value="1"/>
</dbReference>
<dbReference type="EMBL" id="JNSL01000096">
    <property type="protein sequence ID" value="KGA16012.1"/>
    <property type="molecule type" value="Genomic_DNA"/>
</dbReference>
<dbReference type="Gene3D" id="3.40.1190.10">
    <property type="entry name" value="Mur-like, catalytic domain"/>
    <property type="match status" value="1"/>
</dbReference>
<evidence type="ECO:0000259" key="5">
    <source>
        <dbReference type="Pfam" id="PF08353"/>
    </source>
</evidence>
<dbReference type="GO" id="GO:0004326">
    <property type="term" value="F:tetrahydrofolylpolyglutamate synthase activity"/>
    <property type="evidence" value="ECO:0007669"/>
    <property type="project" value="InterPro"/>
</dbReference>
<keyword evidence="1" id="KW-0436">Ligase</keyword>
<comment type="caution">
    <text evidence="6">The sequence shown here is derived from an EMBL/GenBank/DDBJ whole genome shotgun (WGS) entry which is preliminary data.</text>
</comment>
<evidence type="ECO:0000256" key="1">
    <source>
        <dbReference type="ARBA" id="ARBA00022598"/>
    </source>
</evidence>
<organism evidence="6">
    <name type="scientific">freshwater metagenome</name>
    <dbReference type="NCBI Taxonomy" id="449393"/>
    <lineage>
        <taxon>unclassified sequences</taxon>
        <taxon>metagenomes</taxon>
        <taxon>ecological metagenomes</taxon>
    </lineage>
</organism>
<dbReference type="PANTHER" id="PTHR23135:SF7">
    <property type="entry name" value="LIPID II ISOGLUTAMINYL SYNTHASE (GLUTAMINE-HYDROLYZING) SUBUNIT MURT"/>
    <property type="match status" value="1"/>
</dbReference>
<dbReference type="InterPro" id="IPR013221">
    <property type="entry name" value="Mur_ligase_cen"/>
</dbReference>
<dbReference type="Pfam" id="PF08245">
    <property type="entry name" value="Mur_ligase_M"/>
    <property type="match status" value="1"/>
</dbReference>
<feature type="domain" description="Lipid II isoglutaminyl synthase (glutamine-hydrolyzing) subunit MurT C-terminal" evidence="5">
    <location>
        <begin position="282"/>
        <end position="378"/>
    </location>
</feature>
<evidence type="ECO:0000256" key="3">
    <source>
        <dbReference type="ARBA" id="ARBA00022840"/>
    </source>
</evidence>
<keyword evidence="3" id="KW-0067">ATP-binding</keyword>
<dbReference type="AlphaFoldDB" id="A0A094PY47"/>
<dbReference type="SUPFAM" id="SSF53623">
    <property type="entry name" value="MurD-like peptide ligases, catalytic domain"/>
    <property type="match status" value="1"/>
</dbReference>
<dbReference type="GO" id="GO:0005524">
    <property type="term" value="F:ATP binding"/>
    <property type="evidence" value="ECO:0007669"/>
    <property type="project" value="UniProtKB-KW"/>
</dbReference>
<evidence type="ECO:0000259" key="4">
    <source>
        <dbReference type="Pfam" id="PF08245"/>
    </source>
</evidence>
<dbReference type="PROSITE" id="PS01011">
    <property type="entry name" value="FOLYLPOLYGLU_SYNT_1"/>
    <property type="match status" value="1"/>
</dbReference>
<reference evidence="6" key="1">
    <citation type="submission" date="2014-06" db="EMBL/GenBank/DDBJ databases">
        <title>Key roles for freshwater Actinobacteria revealed by deep metagenomic sequencing.</title>
        <authorList>
            <person name="Ghai R."/>
            <person name="Mizuno C.M."/>
            <person name="Picazo A."/>
            <person name="Camacho A."/>
            <person name="Rodriguez-Valera F."/>
        </authorList>
    </citation>
    <scope>NUCLEOTIDE SEQUENCE</scope>
</reference>
<dbReference type="InterPro" id="IPR013564">
    <property type="entry name" value="MurT_C"/>
</dbReference>
<accession>A0A094PY47</accession>
<dbReference type="InterPro" id="IPR036565">
    <property type="entry name" value="Mur-like_cat_sf"/>
</dbReference>
<evidence type="ECO:0000256" key="2">
    <source>
        <dbReference type="ARBA" id="ARBA00022741"/>
    </source>
</evidence>
<proteinExistence type="predicted"/>
<protein>
    <submittedName>
        <fullName evidence="6">Uncharacterized protein</fullName>
    </submittedName>
</protein>
<dbReference type="PANTHER" id="PTHR23135">
    <property type="entry name" value="MUR LIGASE FAMILY MEMBER"/>
    <property type="match status" value="1"/>
</dbReference>
<name>A0A094PY47_9ZZZZ</name>